<dbReference type="EMBL" id="QPKB01000007">
    <property type="protein sequence ID" value="RWR89533.1"/>
    <property type="molecule type" value="Genomic_DNA"/>
</dbReference>
<organism evidence="1 2">
    <name type="scientific">Cinnamomum micranthum f. kanehirae</name>
    <dbReference type="NCBI Taxonomy" id="337451"/>
    <lineage>
        <taxon>Eukaryota</taxon>
        <taxon>Viridiplantae</taxon>
        <taxon>Streptophyta</taxon>
        <taxon>Embryophyta</taxon>
        <taxon>Tracheophyta</taxon>
        <taxon>Spermatophyta</taxon>
        <taxon>Magnoliopsida</taxon>
        <taxon>Magnoliidae</taxon>
        <taxon>Laurales</taxon>
        <taxon>Lauraceae</taxon>
        <taxon>Cinnamomum</taxon>
    </lineage>
</organism>
<dbReference type="AlphaFoldDB" id="A0A443PFH4"/>
<protein>
    <submittedName>
        <fullName evidence="1">Uncharacterized protein</fullName>
    </submittedName>
</protein>
<evidence type="ECO:0000313" key="1">
    <source>
        <dbReference type="EMBL" id="RWR89533.1"/>
    </source>
</evidence>
<sequence>MPAFGHCSTEITLQHQKRKQEHKKEATVKASAFVTVFGQSRALGLGMKSEEANSKIISWGDKEVPTRILRAVATT</sequence>
<accession>A0A443PFH4</accession>
<evidence type="ECO:0000313" key="2">
    <source>
        <dbReference type="Proteomes" id="UP000283530"/>
    </source>
</evidence>
<proteinExistence type="predicted"/>
<comment type="caution">
    <text evidence="1">The sequence shown here is derived from an EMBL/GenBank/DDBJ whole genome shotgun (WGS) entry which is preliminary data.</text>
</comment>
<dbReference type="Proteomes" id="UP000283530">
    <property type="component" value="Unassembled WGS sequence"/>
</dbReference>
<name>A0A443PFH4_9MAGN</name>
<reference evidence="1 2" key="1">
    <citation type="journal article" date="2019" name="Nat. Plants">
        <title>Stout camphor tree genome fills gaps in understanding of flowering plant genome evolution.</title>
        <authorList>
            <person name="Chaw S.M."/>
            <person name="Liu Y.C."/>
            <person name="Wu Y.W."/>
            <person name="Wang H.Y."/>
            <person name="Lin C.I."/>
            <person name="Wu C.S."/>
            <person name="Ke H.M."/>
            <person name="Chang L.Y."/>
            <person name="Hsu C.Y."/>
            <person name="Yang H.T."/>
            <person name="Sudianto E."/>
            <person name="Hsu M.H."/>
            <person name="Wu K.P."/>
            <person name="Wang L.N."/>
            <person name="Leebens-Mack J.H."/>
            <person name="Tsai I.J."/>
        </authorList>
    </citation>
    <scope>NUCLEOTIDE SEQUENCE [LARGE SCALE GENOMIC DNA]</scope>
    <source>
        <strain evidence="2">cv. Chaw 1501</strain>
        <tissue evidence="1">Young leaves</tissue>
    </source>
</reference>
<gene>
    <name evidence="1" type="ORF">CKAN_01859400</name>
</gene>
<keyword evidence="2" id="KW-1185">Reference proteome</keyword>